<dbReference type="Proteomes" id="UP000244523">
    <property type="component" value="Unassembled WGS sequence"/>
</dbReference>
<keyword evidence="4" id="KW-1185">Reference proteome</keyword>
<dbReference type="RefSeq" id="WP_108386467.1">
    <property type="nucleotide sequence ID" value="NZ_QBUD01000005.1"/>
</dbReference>
<evidence type="ECO:0000256" key="1">
    <source>
        <dbReference type="SAM" id="SignalP"/>
    </source>
</evidence>
<evidence type="ECO:0000313" key="3">
    <source>
        <dbReference type="EMBL" id="PUB14884.1"/>
    </source>
</evidence>
<comment type="caution">
    <text evidence="3">The sequence shown here is derived from an EMBL/GenBank/DDBJ whole genome shotgun (WGS) entry which is preliminary data.</text>
</comment>
<dbReference type="InterPro" id="IPR023977">
    <property type="entry name" value="MbnP-like"/>
</dbReference>
<evidence type="ECO:0000259" key="2">
    <source>
        <dbReference type="Pfam" id="PF20243"/>
    </source>
</evidence>
<dbReference type="AlphaFoldDB" id="A0A2T6KH83"/>
<protein>
    <submittedName>
        <fullName evidence="3">Putative repeat protein (TIGR04052 family)</fullName>
    </submittedName>
</protein>
<sequence>MKKLALLAAVAASPALADQPVTINFAAEIGGAPFDCAQTYSGIGATGADIKGTDFRTYVSDLALVATDGTRVPVTLDQDIWQYENVALLDFEDATGACTNGTSQTNTTVRGTVPNGTYTGVAFSVGVPFEMNHGDPTVAPSPLNLTSMFWNWRGGYKFVRIDMVPTNPAENGPKGWFLHLGSTMCKAGSKTEAPTAVCGNPNLIEVAFDSFDPAANTIIIDPAAVVAEADLRHNTPETSPGCMSFPGDADCTTVMTRLGLPYGDIPASSQALFVKR</sequence>
<accession>A0A2T6KH83</accession>
<proteinExistence type="predicted"/>
<feature type="signal peptide" evidence="1">
    <location>
        <begin position="1"/>
        <end position="17"/>
    </location>
</feature>
<evidence type="ECO:0000313" key="4">
    <source>
        <dbReference type="Proteomes" id="UP000244523"/>
    </source>
</evidence>
<name>A0A2T6KH83_9RHOB</name>
<feature type="domain" description="Copper-binding protein MbnP-like" evidence="2">
    <location>
        <begin position="19"/>
        <end position="244"/>
    </location>
</feature>
<reference evidence="3 4" key="1">
    <citation type="submission" date="2018-04" db="EMBL/GenBank/DDBJ databases">
        <title>Genomic Encyclopedia of Archaeal and Bacterial Type Strains, Phase II (KMG-II): from individual species to whole genera.</title>
        <authorList>
            <person name="Goeker M."/>
        </authorList>
    </citation>
    <scope>NUCLEOTIDE SEQUENCE [LARGE SCALE GENOMIC DNA]</scope>
    <source>
        <strain evidence="3 4">DSM 29955</strain>
    </source>
</reference>
<gene>
    <name evidence="3" type="ORF">C8N45_105107</name>
</gene>
<dbReference type="InterPro" id="IPR046863">
    <property type="entry name" value="MbnP-like_dom"/>
</dbReference>
<keyword evidence="1" id="KW-0732">Signal</keyword>
<dbReference type="NCBIfam" id="TIGR04052">
    <property type="entry name" value="MbnP_like_WxW"/>
    <property type="match status" value="1"/>
</dbReference>
<dbReference type="EMBL" id="QBUD01000005">
    <property type="protein sequence ID" value="PUB14884.1"/>
    <property type="molecule type" value="Genomic_DNA"/>
</dbReference>
<dbReference type="OrthoDB" id="64245at2"/>
<dbReference type="Pfam" id="PF20243">
    <property type="entry name" value="MbnP"/>
    <property type="match status" value="1"/>
</dbReference>
<feature type="chain" id="PRO_5015445814" evidence="1">
    <location>
        <begin position="18"/>
        <end position="276"/>
    </location>
</feature>
<organism evidence="3 4">
    <name type="scientific">Yoonia sediminilitoris</name>
    <dbReference type="NCBI Taxonomy" id="1286148"/>
    <lineage>
        <taxon>Bacteria</taxon>
        <taxon>Pseudomonadati</taxon>
        <taxon>Pseudomonadota</taxon>
        <taxon>Alphaproteobacteria</taxon>
        <taxon>Rhodobacterales</taxon>
        <taxon>Paracoccaceae</taxon>
        <taxon>Yoonia</taxon>
    </lineage>
</organism>